<dbReference type="Proteomes" id="UP000734854">
    <property type="component" value="Unassembled WGS sequence"/>
</dbReference>
<dbReference type="EMBL" id="JACMSC010000018">
    <property type="protein sequence ID" value="KAG6476784.1"/>
    <property type="molecule type" value="Genomic_DNA"/>
</dbReference>
<feature type="transmembrane region" description="Helical" evidence="1">
    <location>
        <begin position="127"/>
        <end position="153"/>
    </location>
</feature>
<dbReference type="PANTHER" id="PTHR34124:SF18">
    <property type="entry name" value="OS04G0496300 PROTEIN"/>
    <property type="match status" value="1"/>
</dbReference>
<keyword evidence="1" id="KW-0812">Transmembrane</keyword>
<evidence type="ECO:0000256" key="1">
    <source>
        <dbReference type="SAM" id="Phobius"/>
    </source>
</evidence>
<feature type="transmembrane region" description="Helical" evidence="1">
    <location>
        <begin position="27"/>
        <end position="49"/>
    </location>
</feature>
<organism evidence="2 4">
    <name type="scientific">Zingiber officinale</name>
    <name type="common">Ginger</name>
    <name type="synonym">Amomum zingiber</name>
    <dbReference type="NCBI Taxonomy" id="94328"/>
    <lineage>
        <taxon>Eukaryota</taxon>
        <taxon>Viridiplantae</taxon>
        <taxon>Streptophyta</taxon>
        <taxon>Embryophyta</taxon>
        <taxon>Tracheophyta</taxon>
        <taxon>Spermatophyta</taxon>
        <taxon>Magnoliopsida</taxon>
        <taxon>Liliopsida</taxon>
        <taxon>Zingiberales</taxon>
        <taxon>Zingiberaceae</taxon>
        <taxon>Zingiber</taxon>
    </lineage>
</organism>
<evidence type="ECO:0000313" key="2">
    <source>
        <dbReference type="EMBL" id="KAG6476784.1"/>
    </source>
</evidence>
<gene>
    <name evidence="3" type="ORF">ZIOFF_063082</name>
    <name evidence="2" type="ORF">ZIOFF_066032</name>
</gene>
<accession>A0A8J5EXU9</accession>
<dbReference type="EMBL" id="JACMSC010000017">
    <property type="protein sequence ID" value="KAG6479614.1"/>
    <property type="molecule type" value="Genomic_DNA"/>
</dbReference>
<evidence type="ECO:0000313" key="4">
    <source>
        <dbReference type="Proteomes" id="UP000734854"/>
    </source>
</evidence>
<sequence>MGMMSIASPPPAACSPSHRRAHKAFLLSNYLLLGAASSCVFLTLSLRLIPSACGLLLVLLHALTIAAAVSGCAAAGGPSARWYGAHMVATVLAAILQGAVAVLVFTRTTNFLVDGLKSYVREEDGVVILRMVGALCVLIFCMEWVVMAMAFVLRYYAYTDQGGNCTMSSSTAKTHQQEGTSTWQP</sequence>
<feature type="transmembrane region" description="Helical" evidence="1">
    <location>
        <begin position="55"/>
        <end position="75"/>
    </location>
</feature>
<proteinExistence type="predicted"/>
<dbReference type="AlphaFoldDB" id="A0A8J5EXU9"/>
<name>A0A8J5EXU9_ZINOF</name>
<dbReference type="PANTHER" id="PTHR34124">
    <property type="entry name" value="F16B3.27 PROTEIN-RELATED"/>
    <property type="match status" value="1"/>
</dbReference>
<keyword evidence="1" id="KW-0472">Membrane</keyword>
<reference evidence="2 4" key="1">
    <citation type="submission" date="2020-08" db="EMBL/GenBank/DDBJ databases">
        <title>Plant Genome Project.</title>
        <authorList>
            <person name="Zhang R.-G."/>
        </authorList>
    </citation>
    <scope>NUCLEOTIDE SEQUENCE [LARGE SCALE GENOMIC DNA]</scope>
    <source>
        <tissue evidence="2">Rhizome</tissue>
    </source>
</reference>
<keyword evidence="4" id="KW-1185">Reference proteome</keyword>
<comment type="caution">
    <text evidence="2">The sequence shown here is derived from an EMBL/GenBank/DDBJ whole genome shotgun (WGS) entry which is preliminary data.</text>
</comment>
<dbReference type="OrthoDB" id="1284989at2759"/>
<evidence type="ECO:0000313" key="3">
    <source>
        <dbReference type="EMBL" id="KAG6479614.1"/>
    </source>
</evidence>
<keyword evidence="1" id="KW-1133">Transmembrane helix</keyword>
<feature type="transmembrane region" description="Helical" evidence="1">
    <location>
        <begin position="87"/>
        <end position="107"/>
    </location>
</feature>
<protein>
    <submittedName>
        <fullName evidence="2">Uncharacterized protein</fullName>
    </submittedName>
</protein>